<evidence type="ECO:0000256" key="1">
    <source>
        <dbReference type="ARBA" id="ARBA00006865"/>
    </source>
</evidence>
<protein>
    <submittedName>
        <fullName evidence="3">Family 16 glycosylhydrolase</fullName>
    </submittedName>
</protein>
<dbReference type="RefSeq" id="WP_152124460.1">
    <property type="nucleotide sequence ID" value="NZ_WELI01000003.1"/>
</dbReference>
<keyword evidence="4" id="KW-1185">Reference proteome</keyword>
<dbReference type="PANTHER" id="PTHR10963:SF55">
    <property type="entry name" value="GLYCOSIDE HYDROLASE FAMILY 16 PROTEIN"/>
    <property type="match status" value="1"/>
</dbReference>
<reference evidence="3 4" key="1">
    <citation type="submission" date="2019-10" db="EMBL/GenBank/DDBJ databases">
        <title>Rudanella paleaurantiibacter sp. nov., isolated from sludge.</title>
        <authorList>
            <person name="Xu S.Q."/>
        </authorList>
    </citation>
    <scope>NUCLEOTIDE SEQUENCE [LARGE SCALE GENOMIC DNA]</scope>
    <source>
        <strain evidence="3 4">HX-22-17</strain>
    </source>
</reference>
<dbReference type="SUPFAM" id="SSF49899">
    <property type="entry name" value="Concanavalin A-like lectins/glucanases"/>
    <property type="match status" value="1"/>
</dbReference>
<organism evidence="3 4">
    <name type="scientific">Rudanella paleaurantiibacter</name>
    <dbReference type="NCBI Taxonomy" id="2614655"/>
    <lineage>
        <taxon>Bacteria</taxon>
        <taxon>Pseudomonadati</taxon>
        <taxon>Bacteroidota</taxon>
        <taxon>Cytophagia</taxon>
        <taxon>Cytophagales</taxon>
        <taxon>Cytophagaceae</taxon>
        <taxon>Rudanella</taxon>
    </lineage>
</organism>
<evidence type="ECO:0000313" key="3">
    <source>
        <dbReference type="EMBL" id="KAB7731494.1"/>
    </source>
</evidence>
<dbReference type="GO" id="GO:0004553">
    <property type="term" value="F:hydrolase activity, hydrolyzing O-glycosyl compounds"/>
    <property type="evidence" value="ECO:0007669"/>
    <property type="project" value="InterPro"/>
</dbReference>
<dbReference type="EMBL" id="WELI01000003">
    <property type="protein sequence ID" value="KAB7731494.1"/>
    <property type="molecule type" value="Genomic_DNA"/>
</dbReference>
<dbReference type="InterPro" id="IPR000757">
    <property type="entry name" value="Beta-glucanase-like"/>
</dbReference>
<sequence length="282" mass="32255">MRHSVYVLSLLGFSLACRGQQAPAPARSQAINTQLVWFDEFDGSTLGRPDVPRPDATRPDTARWAYDVGGSGFGNNELQFYTRNRPENSRIENGVLIIEARKESWENRNYTSAKLRTKGKVEWKHGRVEVRAKLPPGRGTWPAIWMLAAKEPLVWPNDGEIDIMEHVGYDPGVVHGTVHTQAYNHVKKTQQGNQITVPDFSTAFHVYAIDWTTDKIDFLVDGKTYFTFDKESYGKRYEQWPFDQPFYLILNLAIGGNWGGQKGVDDAIFPQRMEVDWVRVYQ</sequence>
<dbReference type="Pfam" id="PF00722">
    <property type="entry name" value="Glyco_hydro_16"/>
    <property type="match status" value="1"/>
</dbReference>
<dbReference type="GO" id="GO:0005975">
    <property type="term" value="P:carbohydrate metabolic process"/>
    <property type="evidence" value="ECO:0007669"/>
    <property type="project" value="InterPro"/>
</dbReference>
<evidence type="ECO:0000259" key="2">
    <source>
        <dbReference type="PROSITE" id="PS51762"/>
    </source>
</evidence>
<comment type="similarity">
    <text evidence="1">Belongs to the glycosyl hydrolase 16 family.</text>
</comment>
<dbReference type="PANTHER" id="PTHR10963">
    <property type="entry name" value="GLYCOSYL HYDROLASE-RELATED"/>
    <property type="match status" value="1"/>
</dbReference>
<feature type="domain" description="GH16" evidence="2">
    <location>
        <begin position="17"/>
        <end position="282"/>
    </location>
</feature>
<name>A0A7J5U3C6_9BACT</name>
<keyword evidence="3" id="KW-0378">Hydrolase</keyword>
<dbReference type="PROSITE" id="PS51257">
    <property type="entry name" value="PROKAR_LIPOPROTEIN"/>
    <property type="match status" value="1"/>
</dbReference>
<comment type="caution">
    <text evidence="3">The sequence shown here is derived from an EMBL/GenBank/DDBJ whole genome shotgun (WGS) entry which is preliminary data.</text>
</comment>
<proteinExistence type="inferred from homology"/>
<dbReference type="InterPro" id="IPR050546">
    <property type="entry name" value="Glycosyl_Hydrlase_16"/>
</dbReference>
<dbReference type="Proteomes" id="UP000488299">
    <property type="component" value="Unassembled WGS sequence"/>
</dbReference>
<accession>A0A7J5U3C6</accession>
<dbReference type="PROSITE" id="PS51762">
    <property type="entry name" value="GH16_2"/>
    <property type="match status" value="1"/>
</dbReference>
<dbReference type="AlphaFoldDB" id="A0A7J5U3C6"/>
<evidence type="ECO:0000313" key="4">
    <source>
        <dbReference type="Proteomes" id="UP000488299"/>
    </source>
</evidence>
<dbReference type="Gene3D" id="2.60.120.200">
    <property type="match status" value="1"/>
</dbReference>
<dbReference type="InterPro" id="IPR013320">
    <property type="entry name" value="ConA-like_dom_sf"/>
</dbReference>
<dbReference type="CDD" id="cd08023">
    <property type="entry name" value="GH16_laminarinase_like"/>
    <property type="match status" value="1"/>
</dbReference>
<gene>
    <name evidence="3" type="ORF">F5984_09325</name>
</gene>